<sequence>MQSSLAAPSGHVTAPQDNIAGKHCAAAAICSLLIASVDMSGLDGRMNRPQVLQLANGILPTQGGLWRREAKTEAPLLAKLYHGMSPPCLQTLICTTPSYSSRPPPSPPSRPTPCTLLSSSFFG</sequence>
<dbReference type="AlphaFoldDB" id="A0A9N7ZCA6"/>
<reference evidence="1" key="1">
    <citation type="submission" date="2020-03" db="EMBL/GenBank/DDBJ databases">
        <authorList>
            <person name="Weist P."/>
        </authorList>
    </citation>
    <scope>NUCLEOTIDE SEQUENCE</scope>
</reference>
<comment type="caution">
    <text evidence="1">The sequence shown here is derived from an EMBL/GenBank/DDBJ whole genome shotgun (WGS) entry which is preliminary data.</text>
</comment>
<organism evidence="1 2">
    <name type="scientific">Pleuronectes platessa</name>
    <name type="common">European plaice</name>
    <dbReference type="NCBI Taxonomy" id="8262"/>
    <lineage>
        <taxon>Eukaryota</taxon>
        <taxon>Metazoa</taxon>
        <taxon>Chordata</taxon>
        <taxon>Craniata</taxon>
        <taxon>Vertebrata</taxon>
        <taxon>Euteleostomi</taxon>
        <taxon>Actinopterygii</taxon>
        <taxon>Neopterygii</taxon>
        <taxon>Teleostei</taxon>
        <taxon>Neoteleostei</taxon>
        <taxon>Acanthomorphata</taxon>
        <taxon>Carangaria</taxon>
        <taxon>Pleuronectiformes</taxon>
        <taxon>Pleuronectoidei</taxon>
        <taxon>Pleuronectidae</taxon>
        <taxon>Pleuronectes</taxon>
    </lineage>
</organism>
<dbReference type="EMBL" id="CADEAL010004401">
    <property type="protein sequence ID" value="CAB1458731.1"/>
    <property type="molecule type" value="Genomic_DNA"/>
</dbReference>
<keyword evidence="2" id="KW-1185">Reference proteome</keyword>
<evidence type="ECO:0000313" key="1">
    <source>
        <dbReference type="EMBL" id="CAB1458731.1"/>
    </source>
</evidence>
<accession>A0A9N7ZCA6</accession>
<evidence type="ECO:0000313" key="2">
    <source>
        <dbReference type="Proteomes" id="UP001153269"/>
    </source>
</evidence>
<dbReference type="Proteomes" id="UP001153269">
    <property type="component" value="Unassembled WGS sequence"/>
</dbReference>
<proteinExistence type="predicted"/>
<name>A0A9N7ZCA6_PLEPL</name>
<protein>
    <submittedName>
        <fullName evidence="1">Uncharacterized protein</fullName>
    </submittedName>
</protein>
<gene>
    <name evidence="1" type="ORF">PLEPLA_LOCUS46562</name>
</gene>